<dbReference type="SUPFAM" id="SSF51735">
    <property type="entry name" value="NAD(P)-binding Rossmann-fold domains"/>
    <property type="match status" value="7"/>
</dbReference>
<dbReference type="SMART" id="SM00825">
    <property type="entry name" value="PKS_KS"/>
    <property type="match status" value="2"/>
</dbReference>
<dbReference type="STRING" id="2903.R1BXH1"/>
<organism evidence="11 12">
    <name type="scientific">Emiliania huxleyi (strain CCMP1516)</name>
    <dbReference type="NCBI Taxonomy" id="280463"/>
    <lineage>
        <taxon>Eukaryota</taxon>
        <taxon>Haptista</taxon>
        <taxon>Haptophyta</taxon>
        <taxon>Prymnesiophyceae</taxon>
        <taxon>Isochrysidales</taxon>
        <taxon>Noelaerhabdaceae</taxon>
        <taxon>Emiliania</taxon>
    </lineage>
</organism>
<dbReference type="PROSITE" id="PS00012">
    <property type="entry name" value="PHOSPHOPANTETHEINE"/>
    <property type="match status" value="1"/>
</dbReference>
<feature type="active site" description="Proton donor; for dehydratase activity" evidence="6">
    <location>
        <position position="3083"/>
    </location>
</feature>
<feature type="active site" description="Proton acceptor; for dehydratase activity" evidence="6">
    <location>
        <position position="2903"/>
    </location>
</feature>
<evidence type="ECO:0000259" key="8">
    <source>
        <dbReference type="PROSITE" id="PS50075"/>
    </source>
</evidence>
<dbReference type="GO" id="GO:0004312">
    <property type="term" value="F:fatty acid synthase activity"/>
    <property type="evidence" value="ECO:0007669"/>
    <property type="project" value="TreeGrafter"/>
</dbReference>
<keyword evidence="5" id="KW-0511">Multifunctional enzyme</keyword>
<keyword evidence="12" id="KW-1185">Reference proteome</keyword>
<feature type="region of interest" description="C-terminal hotdog fold" evidence="6">
    <location>
        <begin position="3020"/>
        <end position="3173"/>
    </location>
</feature>
<dbReference type="Gene3D" id="3.40.50.720">
    <property type="entry name" value="NAD(P)-binding Rossmann-like Domain"/>
    <property type="match status" value="5"/>
</dbReference>
<feature type="compositionally biased region" description="Low complexity" evidence="7">
    <location>
        <begin position="29"/>
        <end position="41"/>
    </location>
</feature>
<dbReference type="PROSITE" id="PS52019">
    <property type="entry name" value="PKS_MFAS_DH"/>
    <property type="match status" value="2"/>
</dbReference>
<dbReference type="GO" id="GO:0044550">
    <property type="term" value="P:secondary metabolite biosynthetic process"/>
    <property type="evidence" value="ECO:0007669"/>
    <property type="project" value="UniProtKB-ARBA"/>
</dbReference>
<evidence type="ECO:0000313" key="12">
    <source>
        <dbReference type="Proteomes" id="UP000013827"/>
    </source>
</evidence>
<dbReference type="KEGG" id="ehx:EMIHUDRAFT_632099"/>
<evidence type="ECO:0008006" key="13">
    <source>
        <dbReference type="Google" id="ProtNLM"/>
    </source>
</evidence>
<feature type="region of interest" description="C-terminal hotdog fold" evidence="6">
    <location>
        <begin position="786"/>
        <end position="930"/>
    </location>
</feature>
<dbReference type="Pfam" id="PF00109">
    <property type="entry name" value="ketoacyl-synt"/>
    <property type="match status" value="3"/>
</dbReference>
<dbReference type="InterPro" id="IPR036736">
    <property type="entry name" value="ACP-like_sf"/>
</dbReference>
<dbReference type="InterPro" id="IPR013968">
    <property type="entry name" value="PKS_KR"/>
</dbReference>
<dbReference type="InterPro" id="IPR001031">
    <property type="entry name" value="Thioesterase"/>
</dbReference>
<dbReference type="Gene3D" id="1.10.1200.10">
    <property type="entry name" value="ACP-like"/>
    <property type="match status" value="3"/>
</dbReference>
<feature type="region of interest" description="N-terminal hotdog fold" evidence="6">
    <location>
        <begin position="2873"/>
        <end position="2999"/>
    </location>
</feature>
<evidence type="ECO:0000256" key="2">
    <source>
        <dbReference type="ARBA" id="ARBA00022553"/>
    </source>
</evidence>
<dbReference type="SMART" id="SM00829">
    <property type="entry name" value="PKS_ER"/>
    <property type="match status" value="1"/>
</dbReference>
<dbReference type="InterPro" id="IPR049552">
    <property type="entry name" value="PKS_DH_N"/>
</dbReference>
<dbReference type="SUPFAM" id="SSF53901">
    <property type="entry name" value="Thiolase-like"/>
    <property type="match status" value="4"/>
</dbReference>
<dbReference type="Gene3D" id="3.90.180.10">
    <property type="entry name" value="Medium-chain alcohol dehydrogenases, catalytic domain"/>
    <property type="match status" value="1"/>
</dbReference>
<keyword evidence="2" id="KW-0597">Phosphoprotein</keyword>
<dbReference type="InterPro" id="IPR049900">
    <property type="entry name" value="PKS_mFAS_DH"/>
</dbReference>
<evidence type="ECO:0000256" key="3">
    <source>
        <dbReference type="ARBA" id="ARBA00022679"/>
    </source>
</evidence>
<keyword evidence="3" id="KW-0808">Transferase</keyword>
<dbReference type="SMART" id="SM00823">
    <property type="entry name" value="PKS_PP"/>
    <property type="match status" value="3"/>
</dbReference>
<dbReference type="GO" id="GO:0016491">
    <property type="term" value="F:oxidoreductase activity"/>
    <property type="evidence" value="ECO:0007669"/>
    <property type="project" value="InterPro"/>
</dbReference>
<dbReference type="InterPro" id="IPR011032">
    <property type="entry name" value="GroES-like_sf"/>
</dbReference>
<evidence type="ECO:0000259" key="10">
    <source>
        <dbReference type="PROSITE" id="PS52019"/>
    </source>
</evidence>
<dbReference type="InterPro" id="IPR020843">
    <property type="entry name" value="ER"/>
</dbReference>
<dbReference type="InterPro" id="IPR050091">
    <property type="entry name" value="PKS_NRPS_Biosynth_Enz"/>
</dbReference>
<keyword evidence="4" id="KW-0456">Lyase</keyword>
<evidence type="ECO:0000256" key="4">
    <source>
        <dbReference type="ARBA" id="ARBA00023239"/>
    </source>
</evidence>
<feature type="domain" description="Carrier" evidence="8">
    <location>
        <begin position="80"/>
        <end position="158"/>
    </location>
</feature>
<dbReference type="EnsemblProtists" id="EOD14467">
    <property type="protein sequence ID" value="EOD14467"/>
    <property type="gene ID" value="EMIHUDRAFT_632099"/>
</dbReference>
<dbReference type="eggNOG" id="KOG1202">
    <property type="taxonomic scope" value="Eukaryota"/>
</dbReference>
<dbReference type="PANTHER" id="PTHR43775:SF37">
    <property type="entry name" value="SI:DKEY-61P9.11"/>
    <property type="match status" value="1"/>
</dbReference>
<dbReference type="CDD" id="cd00833">
    <property type="entry name" value="PKS"/>
    <property type="match status" value="2"/>
</dbReference>
<protein>
    <recommendedName>
        <fullName evidence="13">3-hydroxyacyl-[acyl-carrier-protein] dehydratase</fullName>
    </recommendedName>
</protein>
<sequence length="4282" mass="441784">MVSATTAPRRAVQFSKSWTTEVVPLARTSTCSPSSSSSVSSMDVGANTPAPLEPPSAPSGPSPPAAPPTLVACRAAPLPPSSSAKTLDAVLSHCYDLSGEHIDPDAPLLESGLDSIGAVELGNQLQEEHCRDGAELPSTLIFDHPTARELAAFLDEAVSPPALETGLLGPPAAPPAARPDQAEEAAVHVGGLAARLPLLGGGSESAMERMAITGSNLISEVPPCRWSSDGAARLDEAVADRVRHGGFLRDAELFDPSRFGVSPAEARAMDPQQRLLLEVGYEALHGAGQTKVELSRSLTGVFVAIASNDWADIVKSSSPLSRSVYAATGSPHSIASGRLSFALGLQGPCVSYDTACSAALVASHAALRGLQLHECNTGLVAAANLVLLPAASVACGMAGLTSLLGRCHAFDRRADGYARSEACSSLVMQRSGGGAAGCARLAGSCVRQDGRSASLTAPNGRAQRSLLAGALSAARLEAAAVTSLEAAANGSALGDPIEAGSLCTLLDAPRPAPLVAGAVKASVGHAEAASGATSLLVLRLRLLHRRSSPNAQLRVISGHVAAALVRRACVLPTQLTPALSVGAKERAEETEARSRVGGVSSFGYSGTIAHALLRVKETPAPAMNSSMTSSLPSCPGYLRRRFLWRETPHPLIQLRAADADGTDKASFRSPARGALLAVVADHIVQGRVIFPGAGYIEMARAATASLSGGANGARLSRVFFLQPLMLDGDVSTMTISVDITAADERFDVNTEDLEAGTKTSHCAGGASTLSEASPAFSHAGLRASCAQPVDTAVIYAGFRSVGLEYGPEYRTLTSARVSRDAGVAVGQLRRRQRKEGTSVHPADLDGSLHLTALLAEATAAGEIRLPFSVGEAALTDVSGSSWPVAERQGANMTGVWIGAKDAKAAKDSPGARLTNFETRVLKAAPAAAPQRKSTHLYVTSWQVATVPAAEDAKAALVMCASPPLAAASGSGAALAAPLAPIGSVVYAVGLSAGAKASDSLAGLLDAFVVVRAHVATRATVPVWLLSTGARGARSSGTGVSSHAGWMGLARQARSEAPQSSLPIIDLDVLRPGVTVLAAVSKLASQLGLGYDGTPEPVVAFDGSCQRVCRLADAAGSLGGPVTLHFDARGAISNLRVVAQEPENSKPVCGEVRLNVGAVGLNFRDVLNVLGVYPGDPGPPGGDCAAHITAVGPGVSHIKVGDAALGHGLAALASLSKSDARLMAAITDSLSFEQACTLPTTWCTVHMALLAARPAASHDVLLHAGAGGVGLTSQEYCHFIGSRAMANVGRPYKHFYLHKMGLAGRLLSSRDGGAFALGASKLLGSGRLRFSLNSLSADFIACTFGLLRQDGKLCEIGKRAVWSYERHEAACCNNLTMIALDSTIEQTPWWMCGTLRALSARADAFVLHGLPMELFDLERSVLAAFRTLQGGTNTGKVVVRIPRTAPTPPRGTHLLLGGTGGLGLVTGKWLGESGASSVVLAARGGRARLRGGTSGKKLKELGRCSFSVAKCDVAEHADTFRLAAAVLSAGAGRLAGVWHAAGVLSDGLLRAQNASTVKRVFAPKVHGAWGLQRLAASSPLDTCVLFSSISTLVGGGGQSNYAAANGMLDALGACRRVRALNATSVQWGPWANVGMAADGAINAAIQEMGFGLLSLEQCTLAFRATLLPAATGVMSLMVVNWNEVNSGAVRWPFVAAVARGRKSSAAATSMAETAGPGSPVTLESMLDALQQTVGRSVDPDEPLMDSGLDSLAAVEFGNQLQAQSGLKLPSTLIFDFPTARQLAGYFEEKQSQSTAAVAKPAQSRSPSGSAVEVQVAGLAIRLPLGQTTRAAASRMSLCGGDVVSVVPSTRWSDEGLDTLQGLVAQRVRFGGFIFRADLFDNAFFGVSAAESRAIDPQQRVLLESGYEALHAAALGKQQLAGSCTGVFVAIAANDWTDVVKRSPIGRSVYAATGSAMSVASGRISFALGLQGPCASIDTACSAGLVANHSCLRVVQNGECATGLVSAVNIMLLPDVSLAFAIAGMTSAKGHCHTFDRSADGYVRGETSCATVLRAARAGTLAVAGSCVRQDGKSASLTAPNGQAQRGLLLDALADGAAAARDVACLEAHGTGTELGDPVEAGSMSASLLGARKCPLAVGSIKASVGHAEPGAGAAGLLRLAAGLLGAWTPPNAQLRALNVHVGEAIGAAACACSLPSQAASLPAASGTARLGGVNSFGYSGTIAHTLLRATSSTAAPPQLRLRYARKSYPWQAAAAAPSPSAASKPAEVLLTYSSAWSSHPRPLPRQSSRSWLLVASADTPSGAIGDGATAAATANATSAAGLVLDLASVRGDHAPLARAEWIFFVARQLLLTRRPLRLVVLTSGAQLSVPTAMSALGGSRLAGGCAWGMGRVLRMEGPALGTTVVDLQFGASVPTALASVLMGDDSDDSLKEEGQVAVSATALHVLRLRRGCVHEGSAAPPQSGGTHLITGGLGGLGLRAASLLCDGAADAVVLCSRSGRVARGGQGLEERLERLRRGEGGVAVVACDVAQEEGVVAMLRSAPREVDGAPGTALRRLSSVLHTAGTTRDRLMLNTGRDELAAVMAPKALGARHLHGATSQAAAAAFVLFSSIASTFGNASYAAANACLDTLATARGCAGMPASSMQMPLVLGAGMGAADKQAFSLLSLSLEQYAGCLGALLGVSPPARPDLALDLSHGARVWAPLPADAASILRGQHAALLPLLSELPGSAVRANASGGQAVAAAPGSLAHELLQMPPEKRQPHVEAIVMEGAKSLQLLRASTKSGNAQLFAINPLVDERLSSGAAAPLILPSQPLQCGSAGVPATGISSFGYSGTISHLVVSRGGDVAIVPPSSGRQAARFVRQRFSWVDLPHPFAQRPVEASAMRRAGAPASGALLAIVADHVIQRHVIFPAAAYLEMTRAARAVRLSGREPRATRLSRVYFMAPMFLDEPDGLWVSVELDEADERFEVTTSRLDGSGEELSRAVHCAGSIALGEAGGASSSAPAARSVDIVASRGVATFGVSAADYYAMFRARQIEYGPEYRRLRKMWTSREEGVAVASLGVRAAGYAGMRGTAIHPGDLDAALQLTGLLADEAAARANETRVPFSLGHATLSGATGRLWADAQQAPPAAPSCQYVTRWDSAEEDEAAPSLQPSIEIAAPPLRAVVPSEPSGDRGGEAAERLALLALLKLHVMQRNPLPTVVWTCGAQAAEDGPARTSLHAGLGGLARSARTESPTVRVRCYDSPRGGGGGGGGGGGAPSLLARLAAPESEPEAAWRGEAWLVPRLADFFSPPSHRGERTRGGGRSGGVHVLSGGTSGLGLLNATWLLDEGAAAVVLASRRGEVLATDRGKLPPTDDAAAMSLARCDVAEPADASRLFAGLHRVPRALLPRACHEPAQNLPIGLPADLAARVPLAGVWHAAGVLADGLVRSQTAASVRRVYAPKACGAWAVQAASAALPLHACTLYSSVAALLGGAGQANYSAANSCLDALAACRRRHGQRGASLQWGPWAGVGMAADASVHARMQAAGITLLTLAEGVCAWRAALDPRSPAVAAVINLRWSRYLGALPEVPALLRSYAAHKPAKAARGAAATAGAAKAVSLEDILASIESTTGNVVSADSPLLDSGLDSLGAVELKNQLQEAAGSERGRVARPLARGSRPKTDTLEGTHGAASLRSLSAGGGNAISLVPPSRWAVDGPDYPEGAIGERAKHGGFIVGVEGFDATFFAIPPAEVAAMDPQQRLLLEGGYEALLAGGLDKAALTGSSTGVFVGIAFCDWHTPSRAARCSPRLVSPDFGRGILAHVVLEVASCRDVLPAAATPAYTRKRFSWRKAVEQAAAAAPGPRAGSGAVAVEEPREEMTLDLMLGVELAEDDLVDSPTARLLAAHVKAAQSNPDAVTPRLDAVGLYEQAHYLSPRVVLVRSPPEGREDCPSLVLVHSIFGNELGFERLHSMGFADREVLAVRHTGMAAGTKVEEECVERSIAELAAVYASELVAYRKGAPFDLIGASFGSTLAHQIGLAAQRLGGNPRRLVLIEPPPPGPFPRGMRYLGQGRKVTLHDAAEACLLIRATAEAAAQRPERGADAEADQPPPTNKTTEELLAELRDLPDAALGYFITKAFPTMGRSEEEAVRTTSRTLHVVRHMQTLVFHEWMERKDPLPRFTGPDGSAAIFVVKATRRKEWLQKLFGSVSGDLLDAAKAEFDEVCEVRRDRTTLLGPSALEIYVPGNHTHVSAVCVSYRDANFRVNVDVPRWLPELVFGDLDELRSAVKRPGVNMEDFV</sequence>
<dbReference type="InterPro" id="IPR036291">
    <property type="entry name" value="NAD(P)-bd_dom_sf"/>
</dbReference>
<dbReference type="PaxDb" id="2903-EOD14467"/>
<dbReference type="PROSITE" id="PS52004">
    <property type="entry name" value="KS3_2"/>
    <property type="match status" value="2"/>
</dbReference>
<dbReference type="Pfam" id="PF08659">
    <property type="entry name" value="KR"/>
    <property type="match status" value="4"/>
</dbReference>
<dbReference type="SMART" id="SM00826">
    <property type="entry name" value="PKS_DH"/>
    <property type="match status" value="2"/>
</dbReference>
<dbReference type="GeneID" id="17260555"/>
<keyword evidence="1" id="KW-0596">Phosphopantetheine</keyword>
<dbReference type="Pfam" id="PF14765">
    <property type="entry name" value="PS-DH"/>
    <property type="match status" value="2"/>
</dbReference>
<dbReference type="Gene3D" id="3.10.129.110">
    <property type="entry name" value="Polyketide synthase dehydratase"/>
    <property type="match status" value="2"/>
</dbReference>
<feature type="region of interest" description="Disordered" evidence="7">
    <location>
        <begin position="3644"/>
        <end position="3678"/>
    </location>
</feature>
<accession>A0A0D3IT82</accession>
<reference evidence="12" key="1">
    <citation type="journal article" date="2013" name="Nature">
        <title>Pan genome of the phytoplankton Emiliania underpins its global distribution.</title>
        <authorList>
            <person name="Read B.A."/>
            <person name="Kegel J."/>
            <person name="Klute M.J."/>
            <person name="Kuo A."/>
            <person name="Lefebvre S.C."/>
            <person name="Maumus F."/>
            <person name="Mayer C."/>
            <person name="Miller J."/>
            <person name="Monier A."/>
            <person name="Salamov A."/>
            <person name="Young J."/>
            <person name="Aguilar M."/>
            <person name="Claverie J.M."/>
            <person name="Frickenhaus S."/>
            <person name="Gonzalez K."/>
            <person name="Herman E.K."/>
            <person name="Lin Y.C."/>
            <person name="Napier J."/>
            <person name="Ogata H."/>
            <person name="Sarno A.F."/>
            <person name="Shmutz J."/>
            <person name="Schroeder D."/>
            <person name="de Vargas C."/>
            <person name="Verret F."/>
            <person name="von Dassow P."/>
            <person name="Valentin K."/>
            <person name="Van de Peer Y."/>
            <person name="Wheeler G."/>
            <person name="Dacks J.B."/>
            <person name="Delwiche C.F."/>
            <person name="Dyhrman S.T."/>
            <person name="Glockner G."/>
            <person name="John U."/>
            <person name="Richards T."/>
            <person name="Worden A.Z."/>
            <person name="Zhang X."/>
            <person name="Grigoriev I.V."/>
            <person name="Allen A.E."/>
            <person name="Bidle K."/>
            <person name="Borodovsky M."/>
            <person name="Bowler C."/>
            <person name="Brownlee C."/>
            <person name="Cock J.M."/>
            <person name="Elias M."/>
            <person name="Gladyshev V.N."/>
            <person name="Groth M."/>
            <person name="Guda C."/>
            <person name="Hadaegh A."/>
            <person name="Iglesias-Rodriguez M.D."/>
            <person name="Jenkins J."/>
            <person name="Jones B.M."/>
            <person name="Lawson T."/>
            <person name="Leese F."/>
            <person name="Lindquist E."/>
            <person name="Lobanov A."/>
            <person name="Lomsadze A."/>
            <person name="Malik S.B."/>
            <person name="Marsh M.E."/>
            <person name="Mackinder L."/>
            <person name="Mock T."/>
            <person name="Mueller-Roeber B."/>
            <person name="Pagarete A."/>
            <person name="Parker M."/>
            <person name="Probert I."/>
            <person name="Quesneville H."/>
            <person name="Raines C."/>
            <person name="Rensing S.A."/>
            <person name="Riano-Pachon D.M."/>
            <person name="Richier S."/>
            <person name="Rokitta S."/>
            <person name="Shiraiwa Y."/>
            <person name="Soanes D.M."/>
            <person name="van der Giezen M."/>
            <person name="Wahlund T.M."/>
            <person name="Williams B."/>
            <person name="Wilson W."/>
            <person name="Wolfe G."/>
            <person name="Wurch L.L."/>
        </authorList>
    </citation>
    <scope>NUCLEOTIDE SEQUENCE</scope>
</reference>
<feature type="domain" description="PKS/mFAS DH" evidence="10">
    <location>
        <begin position="649"/>
        <end position="930"/>
    </location>
</feature>
<dbReference type="InterPro" id="IPR057326">
    <property type="entry name" value="KR_dom"/>
</dbReference>
<dbReference type="Pfam" id="PF00975">
    <property type="entry name" value="Thioesterase"/>
    <property type="match status" value="1"/>
</dbReference>
<dbReference type="CDD" id="cd05195">
    <property type="entry name" value="enoyl_red"/>
    <property type="match status" value="1"/>
</dbReference>
<evidence type="ECO:0000256" key="5">
    <source>
        <dbReference type="ARBA" id="ARBA00023268"/>
    </source>
</evidence>
<dbReference type="GO" id="GO:0006633">
    <property type="term" value="P:fatty acid biosynthetic process"/>
    <property type="evidence" value="ECO:0007669"/>
    <property type="project" value="TreeGrafter"/>
</dbReference>
<dbReference type="Proteomes" id="UP000013827">
    <property type="component" value="Unassembled WGS sequence"/>
</dbReference>
<dbReference type="InterPro" id="IPR009081">
    <property type="entry name" value="PP-bd_ACP"/>
</dbReference>
<dbReference type="InterPro" id="IPR016039">
    <property type="entry name" value="Thiolase-like"/>
</dbReference>
<dbReference type="InterPro" id="IPR020841">
    <property type="entry name" value="PKS_Beta-ketoAc_synthase_dom"/>
</dbReference>
<feature type="active site" description="Proton acceptor; for dehydratase activity" evidence="6">
    <location>
        <position position="682"/>
    </location>
</feature>
<dbReference type="Pfam" id="PF21089">
    <property type="entry name" value="PKS_DH_N"/>
    <property type="match status" value="2"/>
</dbReference>
<dbReference type="GO" id="GO:0016829">
    <property type="term" value="F:lyase activity"/>
    <property type="evidence" value="ECO:0007669"/>
    <property type="project" value="UniProtKB-KW"/>
</dbReference>
<dbReference type="InterPro" id="IPR020807">
    <property type="entry name" value="PKS_DH"/>
</dbReference>
<dbReference type="SUPFAM" id="SSF53474">
    <property type="entry name" value="alpha/beta-Hydrolases"/>
    <property type="match status" value="1"/>
</dbReference>
<dbReference type="Pfam" id="PF00550">
    <property type="entry name" value="PP-binding"/>
    <property type="match status" value="2"/>
</dbReference>
<feature type="domain" description="Carrier" evidence="8">
    <location>
        <begin position="1715"/>
        <end position="1789"/>
    </location>
</feature>
<evidence type="ECO:0000256" key="6">
    <source>
        <dbReference type="PROSITE-ProRule" id="PRU01363"/>
    </source>
</evidence>
<feature type="region of interest" description="N-terminal hotdog fold" evidence="6">
    <location>
        <begin position="649"/>
        <end position="773"/>
    </location>
</feature>
<dbReference type="PANTHER" id="PTHR43775">
    <property type="entry name" value="FATTY ACID SYNTHASE"/>
    <property type="match status" value="1"/>
</dbReference>
<reference evidence="11" key="2">
    <citation type="submission" date="2024-10" db="UniProtKB">
        <authorList>
            <consortium name="EnsemblProtists"/>
        </authorList>
    </citation>
    <scope>IDENTIFICATION</scope>
</reference>
<dbReference type="PROSITE" id="PS50075">
    <property type="entry name" value="CARRIER"/>
    <property type="match status" value="2"/>
</dbReference>
<feature type="compositionally biased region" description="Pro residues" evidence="7">
    <location>
        <begin position="51"/>
        <end position="67"/>
    </location>
</feature>
<dbReference type="InterPro" id="IPR014031">
    <property type="entry name" value="Ketoacyl_synth_C"/>
</dbReference>
<dbReference type="InterPro" id="IPR014030">
    <property type="entry name" value="Ketoacyl_synth_N"/>
</dbReference>
<dbReference type="SMART" id="SM00822">
    <property type="entry name" value="PKS_KR"/>
    <property type="match status" value="3"/>
</dbReference>
<evidence type="ECO:0000313" key="11">
    <source>
        <dbReference type="EnsemblProtists" id="EOD14467"/>
    </source>
</evidence>
<dbReference type="Gene3D" id="3.40.50.1820">
    <property type="entry name" value="alpha/beta hydrolase"/>
    <property type="match status" value="1"/>
</dbReference>
<feature type="domain" description="PKS/mFAS DH" evidence="10">
    <location>
        <begin position="2873"/>
        <end position="3173"/>
    </location>
</feature>
<dbReference type="Gene3D" id="3.40.47.10">
    <property type="match status" value="3"/>
</dbReference>
<dbReference type="SMART" id="SM01294">
    <property type="entry name" value="PKS_PP_betabranch"/>
    <property type="match status" value="1"/>
</dbReference>
<dbReference type="GO" id="GO:0031177">
    <property type="term" value="F:phosphopantetheine binding"/>
    <property type="evidence" value="ECO:0007669"/>
    <property type="project" value="InterPro"/>
</dbReference>
<dbReference type="Pfam" id="PF08240">
    <property type="entry name" value="ADH_N"/>
    <property type="match status" value="1"/>
</dbReference>
<dbReference type="SUPFAM" id="SSF47336">
    <property type="entry name" value="ACP-like"/>
    <property type="match status" value="2"/>
</dbReference>
<feature type="region of interest" description="Disordered" evidence="7">
    <location>
        <begin position="4078"/>
        <end position="4097"/>
    </location>
</feature>
<feature type="domain" description="Ketosynthase family 3 (KS3)" evidence="9">
    <location>
        <begin position="184"/>
        <end position="615"/>
    </location>
</feature>
<dbReference type="InterPro" id="IPR049551">
    <property type="entry name" value="PKS_DH_C"/>
</dbReference>
<dbReference type="RefSeq" id="XP_005766896.1">
    <property type="nucleotide sequence ID" value="XM_005766839.1"/>
</dbReference>
<dbReference type="InterPro" id="IPR006162">
    <property type="entry name" value="Ppantetheine_attach_site"/>
</dbReference>
<name>A0A0D3IT82_EMIH1</name>
<feature type="active site" description="Proton donor; for dehydratase activity" evidence="6">
    <location>
        <position position="845"/>
    </location>
</feature>
<dbReference type="InterPro" id="IPR029058">
    <property type="entry name" value="AB_hydrolase_fold"/>
</dbReference>
<feature type="region of interest" description="Disordered" evidence="7">
    <location>
        <begin position="26"/>
        <end position="68"/>
    </location>
</feature>
<evidence type="ECO:0000259" key="9">
    <source>
        <dbReference type="PROSITE" id="PS52004"/>
    </source>
</evidence>
<evidence type="ECO:0000256" key="1">
    <source>
        <dbReference type="ARBA" id="ARBA00022450"/>
    </source>
</evidence>
<feature type="domain" description="Ketosynthase family 3 (KS3)" evidence="9">
    <location>
        <begin position="1809"/>
        <end position="2228"/>
    </location>
</feature>
<dbReference type="Pfam" id="PF02801">
    <property type="entry name" value="Ketoacyl-synt_C"/>
    <property type="match status" value="2"/>
</dbReference>
<evidence type="ECO:0000256" key="7">
    <source>
        <dbReference type="SAM" id="MobiDB-lite"/>
    </source>
</evidence>
<dbReference type="InterPro" id="IPR042104">
    <property type="entry name" value="PKS_dehydratase_sf"/>
</dbReference>
<dbReference type="InterPro" id="IPR020806">
    <property type="entry name" value="PKS_PP-bd"/>
</dbReference>
<dbReference type="HOGENOM" id="CLU_223822_0_0_1"/>
<dbReference type="InterPro" id="IPR013154">
    <property type="entry name" value="ADH-like_N"/>
</dbReference>
<dbReference type="SUPFAM" id="SSF50129">
    <property type="entry name" value="GroES-like"/>
    <property type="match status" value="1"/>
</dbReference>
<proteinExistence type="predicted"/>